<evidence type="ECO:0000259" key="6">
    <source>
        <dbReference type="PROSITE" id="PS51462"/>
    </source>
</evidence>
<comment type="caution">
    <text evidence="7">The sequence shown here is derived from an EMBL/GenBank/DDBJ whole genome shotgun (WGS) entry which is preliminary data.</text>
</comment>
<keyword evidence="4" id="KW-0378">Hydrolase</keyword>
<evidence type="ECO:0000313" key="7">
    <source>
        <dbReference type="EMBL" id="MFB9324393.1"/>
    </source>
</evidence>
<keyword evidence="3" id="KW-0479">Metal-binding</keyword>
<dbReference type="Pfam" id="PF00293">
    <property type="entry name" value="NUDIX"/>
    <property type="match status" value="1"/>
</dbReference>
<accession>A0ABV5KJF7</accession>
<name>A0ABV5KJF7_9BACL</name>
<keyword evidence="8" id="KW-1185">Reference proteome</keyword>
<dbReference type="RefSeq" id="WP_377488214.1">
    <property type="nucleotide sequence ID" value="NZ_JBHMDO010000002.1"/>
</dbReference>
<evidence type="ECO:0000256" key="4">
    <source>
        <dbReference type="ARBA" id="ARBA00022801"/>
    </source>
</evidence>
<dbReference type="EMBL" id="JBHMDO010000002">
    <property type="protein sequence ID" value="MFB9324393.1"/>
    <property type="molecule type" value="Genomic_DNA"/>
</dbReference>
<dbReference type="SUPFAM" id="SSF55811">
    <property type="entry name" value="Nudix"/>
    <property type="match status" value="1"/>
</dbReference>
<evidence type="ECO:0000256" key="1">
    <source>
        <dbReference type="ARBA" id="ARBA00001946"/>
    </source>
</evidence>
<dbReference type="PANTHER" id="PTHR43758">
    <property type="entry name" value="7,8-DIHYDRO-8-OXOGUANINE TRIPHOSPHATASE"/>
    <property type="match status" value="1"/>
</dbReference>
<keyword evidence="5" id="KW-0460">Magnesium</keyword>
<comment type="cofactor">
    <cofactor evidence="1">
        <name>Mg(2+)</name>
        <dbReference type="ChEBI" id="CHEBI:18420"/>
    </cofactor>
</comment>
<dbReference type="PANTHER" id="PTHR43758:SF2">
    <property type="entry name" value="OXIDIZED PURINE NUCLEOSIDE TRIPHOSPHATE HYDROLASE"/>
    <property type="match status" value="1"/>
</dbReference>
<feature type="domain" description="Nudix hydrolase" evidence="6">
    <location>
        <begin position="1"/>
        <end position="134"/>
    </location>
</feature>
<evidence type="ECO:0000256" key="2">
    <source>
        <dbReference type="ARBA" id="ARBA00005582"/>
    </source>
</evidence>
<evidence type="ECO:0000313" key="8">
    <source>
        <dbReference type="Proteomes" id="UP001589747"/>
    </source>
</evidence>
<comment type="similarity">
    <text evidence="2">Belongs to the Nudix hydrolase family.</text>
</comment>
<dbReference type="CDD" id="cd18886">
    <property type="entry name" value="NUDIX_MutT_Nudt1"/>
    <property type="match status" value="1"/>
</dbReference>
<dbReference type="Gene3D" id="3.90.79.10">
    <property type="entry name" value="Nucleoside Triphosphate Pyrophosphohydrolase"/>
    <property type="match status" value="1"/>
</dbReference>
<organism evidence="7 8">
    <name type="scientific">Paenibacillus aurantiacus</name>
    <dbReference type="NCBI Taxonomy" id="1936118"/>
    <lineage>
        <taxon>Bacteria</taxon>
        <taxon>Bacillati</taxon>
        <taxon>Bacillota</taxon>
        <taxon>Bacilli</taxon>
        <taxon>Bacillales</taxon>
        <taxon>Paenibacillaceae</taxon>
        <taxon>Paenibacillus</taxon>
    </lineage>
</organism>
<gene>
    <name evidence="7" type="ORF">ACFFSY_00360</name>
</gene>
<reference evidence="7 8" key="1">
    <citation type="submission" date="2024-09" db="EMBL/GenBank/DDBJ databases">
        <authorList>
            <person name="Sun Q."/>
            <person name="Mori K."/>
        </authorList>
    </citation>
    <scope>NUCLEOTIDE SEQUENCE [LARGE SCALE GENOMIC DNA]</scope>
    <source>
        <strain evidence="7 8">TISTR 2452</strain>
    </source>
</reference>
<dbReference type="PROSITE" id="PS51462">
    <property type="entry name" value="NUDIX"/>
    <property type="match status" value="1"/>
</dbReference>
<evidence type="ECO:0000256" key="5">
    <source>
        <dbReference type="ARBA" id="ARBA00022842"/>
    </source>
</evidence>
<dbReference type="InterPro" id="IPR000086">
    <property type="entry name" value="NUDIX_hydrolase_dom"/>
</dbReference>
<proteinExistence type="inferred from homology"/>
<dbReference type="Proteomes" id="UP001589747">
    <property type="component" value="Unassembled WGS sequence"/>
</dbReference>
<evidence type="ECO:0000256" key="3">
    <source>
        <dbReference type="ARBA" id="ARBA00022723"/>
    </source>
</evidence>
<sequence length="168" mass="19054">MFRYTIAFIRRGNDVLMLNRNAAPNMGLWNGVGGKLEQGETPLVNIVREIEEETGLSIEASQLRFAGIVTWTSEEGSGGMYAFVAELPLDADVFEGPVGTREGILDWKSPEWLCHPRNYGVVSNAPHFLPYMLEHQTPAEHHFTYSNDQLTAYERRELVQPSHHNLHF</sequence>
<protein>
    <submittedName>
        <fullName evidence="7">NUDIX domain-containing protein</fullName>
    </submittedName>
</protein>
<dbReference type="InterPro" id="IPR015797">
    <property type="entry name" value="NUDIX_hydrolase-like_dom_sf"/>
</dbReference>